<dbReference type="OrthoDB" id="2384430at2759"/>
<evidence type="ECO:0008006" key="3">
    <source>
        <dbReference type="Google" id="ProtNLM"/>
    </source>
</evidence>
<comment type="caution">
    <text evidence="1">The sequence shown here is derived from an EMBL/GenBank/DDBJ whole genome shotgun (WGS) entry which is preliminary data.</text>
</comment>
<name>A0A397VKA0_9GLOM</name>
<evidence type="ECO:0000313" key="1">
    <source>
        <dbReference type="EMBL" id="RIB22251.1"/>
    </source>
</evidence>
<dbReference type="InterPro" id="IPR011990">
    <property type="entry name" value="TPR-like_helical_dom_sf"/>
</dbReference>
<protein>
    <recommendedName>
        <fullName evidence="3">HCP-like protein</fullName>
    </recommendedName>
</protein>
<dbReference type="Gene3D" id="1.25.40.10">
    <property type="entry name" value="Tetratricopeptide repeat domain"/>
    <property type="match status" value="1"/>
</dbReference>
<dbReference type="InterPro" id="IPR006597">
    <property type="entry name" value="Sel1-like"/>
</dbReference>
<keyword evidence="2" id="KW-1185">Reference proteome</keyword>
<accession>A0A397VKA0</accession>
<dbReference type="AlphaFoldDB" id="A0A397VKA0"/>
<dbReference type="PANTHER" id="PTHR43628:SF1">
    <property type="entry name" value="CHITIN SYNTHASE REGULATORY FACTOR 2-RELATED"/>
    <property type="match status" value="1"/>
</dbReference>
<dbReference type="SUPFAM" id="SSF81901">
    <property type="entry name" value="HCP-like"/>
    <property type="match status" value="1"/>
</dbReference>
<sequence length="169" mass="19727">MSNYNNIFEIKPERIDNLSNVTQLANNVTKLHLENNKSYDFVNEIIEEMCNLYDNERLKGKDNHSILETLEQFLANKKQNPVDIINICLNDQINPIIQIILASCYYYGKWVEEVEHKAFIYYQKSAEMGNIKGINNVGYCYQNGIGVEKDEHKAFIYYQKSAEMGILKE</sequence>
<dbReference type="Pfam" id="PF08238">
    <property type="entry name" value="Sel1"/>
    <property type="match status" value="2"/>
</dbReference>
<dbReference type="PANTHER" id="PTHR43628">
    <property type="entry name" value="ACTIVATOR OF C KINASE PROTEIN 1-RELATED"/>
    <property type="match status" value="1"/>
</dbReference>
<gene>
    <name evidence="1" type="ORF">C2G38_2296336</name>
</gene>
<dbReference type="InterPro" id="IPR052945">
    <property type="entry name" value="Mitotic_Regulator"/>
</dbReference>
<evidence type="ECO:0000313" key="2">
    <source>
        <dbReference type="Proteomes" id="UP000266673"/>
    </source>
</evidence>
<organism evidence="1 2">
    <name type="scientific">Gigaspora rosea</name>
    <dbReference type="NCBI Taxonomy" id="44941"/>
    <lineage>
        <taxon>Eukaryota</taxon>
        <taxon>Fungi</taxon>
        <taxon>Fungi incertae sedis</taxon>
        <taxon>Mucoromycota</taxon>
        <taxon>Glomeromycotina</taxon>
        <taxon>Glomeromycetes</taxon>
        <taxon>Diversisporales</taxon>
        <taxon>Gigasporaceae</taxon>
        <taxon>Gigaspora</taxon>
    </lineage>
</organism>
<dbReference type="Proteomes" id="UP000266673">
    <property type="component" value="Unassembled WGS sequence"/>
</dbReference>
<dbReference type="EMBL" id="QKWP01000317">
    <property type="protein sequence ID" value="RIB22251.1"/>
    <property type="molecule type" value="Genomic_DNA"/>
</dbReference>
<reference evidence="1 2" key="1">
    <citation type="submission" date="2018-06" db="EMBL/GenBank/DDBJ databases">
        <title>Comparative genomics reveals the genomic features of Rhizophagus irregularis, R. cerebriforme, R. diaphanum and Gigaspora rosea, and their symbiotic lifestyle signature.</title>
        <authorList>
            <person name="Morin E."/>
            <person name="San Clemente H."/>
            <person name="Chen E.C.H."/>
            <person name="De La Providencia I."/>
            <person name="Hainaut M."/>
            <person name="Kuo A."/>
            <person name="Kohler A."/>
            <person name="Murat C."/>
            <person name="Tang N."/>
            <person name="Roy S."/>
            <person name="Loubradou J."/>
            <person name="Henrissat B."/>
            <person name="Grigoriev I.V."/>
            <person name="Corradi N."/>
            <person name="Roux C."/>
            <person name="Martin F.M."/>
        </authorList>
    </citation>
    <scope>NUCLEOTIDE SEQUENCE [LARGE SCALE GENOMIC DNA]</scope>
    <source>
        <strain evidence="1 2">DAOM 194757</strain>
    </source>
</reference>
<proteinExistence type="predicted"/>
<dbReference type="SMART" id="SM00671">
    <property type="entry name" value="SEL1"/>
    <property type="match status" value="2"/>
</dbReference>
<dbReference type="STRING" id="44941.A0A397VKA0"/>